<name>A0A6L2NCE0_TANCI</name>
<evidence type="ECO:0000313" key="1">
    <source>
        <dbReference type="EMBL" id="GEU83770.1"/>
    </source>
</evidence>
<reference evidence="1" key="1">
    <citation type="journal article" date="2019" name="Sci. Rep.">
        <title>Draft genome of Tanacetum cinerariifolium, the natural source of mosquito coil.</title>
        <authorList>
            <person name="Yamashiro T."/>
            <person name="Shiraishi A."/>
            <person name="Satake H."/>
            <person name="Nakayama K."/>
        </authorList>
    </citation>
    <scope>NUCLEOTIDE SEQUENCE</scope>
</reference>
<dbReference type="AlphaFoldDB" id="A0A6L2NCE0"/>
<protein>
    <submittedName>
        <fullName evidence="1">Uncharacterized protein</fullName>
    </submittedName>
</protein>
<sequence length="121" mass="14088">MEEGGEATYPRQVFLLHAYSECKTKNVSGGSRYMFVNLFRRGFLRSQLRDQGQFNGSKFLADIPFPANTEALNQILKALRQFEDNNIPGCSLERRVYQNMSIIDNMDFRTWNAYPRKPQIL</sequence>
<proteinExistence type="predicted"/>
<organism evidence="1">
    <name type="scientific">Tanacetum cinerariifolium</name>
    <name type="common">Dalmatian daisy</name>
    <name type="synonym">Chrysanthemum cinerariifolium</name>
    <dbReference type="NCBI Taxonomy" id="118510"/>
    <lineage>
        <taxon>Eukaryota</taxon>
        <taxon>Viridiplantae</taxon>
        <taxon>Streptophyta</taxon>
        <taxon>Embryophyta</taxon>
        <taxon>Tracheophyta</taxon>
        <taxon>Spermatophyta</taxon>
        <taxon>Magnoliopsida</taxon>
        <taxon>eudicotyledons</taxon>
        <taxon>Gunneridae</taxon>
        <taxon>Pentapetalae</taxon>
        <taxon>asterids</taxon>
        <taxon>campanulids</taxon>
        <taxon>Asterales</taxon>
        <taxon>Asteraceae</taxon>
        <taxon>Asteroideae</taxon>
        <taxon>Anthemideae</taxon>
        <taxon>Anthemidinae</taxon>
        <taxon>Tanacetum</taxon>
    </lineage>
</organism>
<dbReference type="EMBL" id="BKCJ010008749">
    <property type="protein sequence ID" value="GEU83770.1"/>
    <property type="molecule type" value="Genomic_DNA"/>
</dbReference>
<accession>A0A6L2NCE0</accession>
<comment type="caution">
    <text evidence="1">The sequence shown here is derived from an EMBL/GenBank/DDBJ whole genome shotgun (WGS) entry which is preliminary data.</text>
</comment>
<gene>
    <name evidence="1" type="ORF">Tci_055748</name>
</gene>